<keyword evidence="1" id="KW-0812">Transmembrane</keyword>
<organism evidence="2 3">
    <name type="scientific">Amanita thiersii Skay4041</name>
    <dbReference type="NCBI Taxonomy" id="703135"/>
    <lineage>
        <taxon>Eukaryota</taxon>
        <taxon>Fungi</taxon>
        <taxon>Dikarya</taxon>
        <taxon>Basidiomycota</taxon>
        <taxon>Agaricomycotina</taxon>
        <taxon>Agaricomycetes</taxon>
        <taxon>Agaricomycetidae</taxon>
        <taxon>Agaricales</taxon>
        <taxon>Pluteineae</taxon>
        <taxon>Amanitaceae</taxon>
        <taxon>Amanita</taxon>
    </lineage>
</organism>
<name>A0A2A9N8L1_9AGAR</name>
<keyword evidence="3" id="KW-1185">Reference proteome</keyword>
<keyword evidence="1" id="KW-1133">Transmembrane helix</keyword>
<dbReference type="Proteomes" id="UP000242287">
    <property type="component" value="Unassembled WGS sequence"/>
</dbReference>
<evidence type="ECO:0000313" key="2">
    <source>
        <dbReference type="EMBL" id="PFH47105.1"/>
    </source>
</evidence>
<gene>
    <name evidence="2" type="ORF">AMATHDRAFT_68423</name>
</gene>
<dbReference type="EMBL" id="KZ302134">
    <property type="protein sequence ID" value="PFH47105.1"/>
    <property type="molecule type" value="Genomic_DNA"/>
</dbReference>
<accession>A0A2A9N8L1</accession>
<proteinExistence type="predicted"/>
<reference evidence="2 3" key="1">
    <citation type="submission" date="2014-02" db="EMBL/GenBank/DDBJ databases">
        <title>Transposable element dynamics among asymbiotic and ectomycorrhizal Amanita fungi.</title>
        <authorList>
            <consortium name="DOE Joint Genome Institute"/>
            <person name="Hess J."/>
            <person name="Skrede I."/>
            <person name="Wolfe B."/>
            <person name="LaButti K."/>
            <person name="Ohm R.A."/>
            <person name="Grigoriev I.V."/>
            <person name="Pringle A."/>
        </authorList>
    </citation>
    <scope>NUCLEOTIDE SEQUENCE [LARGE SCALE GENOMIC DNA]</scope>
    <source>
        <strain evidence="2 3">SKay4041</strain>
    </source>
</reference>
<evidence type="ECO:0000313" key="3">
    <source>
        <dbReference type="Proteomes" id="UP000242287"/>
    </source>
</evidence>
<keyword evidence="1" id="KW-0472">Membrane</keyword>
<evidence type="ECO:0000256" key="1">
    <source>
        <dbReference type="SAM" id="Phobius"/>
    </source>
</evidence>
<sequence>MTFVILRWIAYSIAVWYALPSYFVPIRPCNYGHNHSTSSKFYLASQEHEKSMVKS</sequence>
<dbReference type="AlphaFoldDB" id="A0A2A9N8L1"/>
<feature type="transmembrane region" description="Helical" evidence="1">
    <location>
        <begin position="6"/>
        <end position="24"/>
    </location>
</feature>
<protein>
    <submittedName>
        <fullName evidence="2">Uncharacterized protein</fullName>
    </submittedName>
</protein>